<comment type="caution">
    <text evidence="6">The sequence shown here is derived from an EMBL/GenBank/DDBJ whole genome shotgun (WGS) entry which is preliminary data.</text>
</comment>
<proteinExistence type="predicted"/>
<evidence type="ECO:0000313" key="7">
    <source>
        <dbReference type="Proteomes" id="UP001153069"/>
    </source>
</evidence>
<dbReference type="PANTHER" id="PTHR24252:SF7">
    <property type="entry name" value="HYALIN"/>
    <property type="match status" value="1"/>
</dbReference>
<dbReference type="Pfam" id="PF00089">
    <property type="entry name" value="Trypsin"/>
    <property type="match status" value="1"/>
</dbReference>
<keyword evidence="4" id="KW-0732">Signal</keyword>
<evidence type="ECO:0000256" key="3">
    <source>
        <dbReference type="SAM" id="MobiDB-lite"/>
    </source>
</evidence>
<protein>
    <submittedName>
        <fullName evidence="6">Vitamin K-dependent protein C</fullName>
    </submittedName>
</protein>
<dbReference type="InterPro" id="IPR009003">
    <property type="entry name" value="Peptidase_S1_PA"/>
</dbReference>
<dbReference type="Gene3D" id="2.40.10.10">
    <property type="entry name" value="Trypsin-like serine proteases"/>
    <property type="match status" value="1"/>
</dbReference>
<feature type="compositionally biased region" description="Polar residues" evidence="3">
    <location>
        <begin position="81"/>
        <end position="97"/>
    </location>
</feature>
<dbReference type="FunFam" id="2.40.10.10:FF:000002">
    <property type="entry name" value="Transmembrane protease serine"/>
    <property type="match status" value="1"/>
</dbReference>
<dbReference type="AlphaFoldDB" id="A0A9N8EUN2"/>
<keyword evidence="7" id="KW-1185">Reference proteome</keyword>
<feature type="region of interest" description="Disordered" evidence="3">
    <location>
        <begin position="76"/>
        <end position="112"/>
    </location>
</feature>
<dbReference type="InterPro" id="IPR043504">
    <property type="entry name" value="Peptidase_S1_PA_chymotrypsin"/>
</dbReference>
<feature type="region of interest" description="Disordered" evidence="3">
    <location>
        <begin position="463"/>
        <end position="528"/>
    </location>
</feature>
<dbReference type="PROSITE" id="PS00134">
    <property type="entry name" value="TRYPSIN_HIS"/>
    <property type="match status" value="1"/>
</dbReference>
<feature type="signal peptide" evidence="4">
    <location>
        <begin position="1"/>
        <end position="30"/>
    </location>
</feature>
<feature type="compositionally biased region" description="Basic residues" evidence="3">
    <location>
        <begin position="518"/>
        <end position="528"/>
    </location>
</feature>
<sequence>MFSRRTRHGLTFSVVFAAMALSLSSQQVQASEEQQQLRMTQQSQQQEQEQRQLGSVIIVDPQGQDKYDLEKSYPQYEAPQQEESQPLPQVPNNNNEELPSVRSGPHPSNEEINVKYQPDASKRHELFVSDRVVGGFGVGPRTWYSMLLYKDSAGWKFAGCGATLITNCHVLTAAHCVEDRNFDIEGIYNNAHTPYDGNSNHPFHFTSAQRIFVPQEYDDYTNVNDIAVIRMSECLNLADYAPAIPASPYNSHVSQGEMLELYGFGRLGENLGQSGDTKQLQMAQLPYIPNEQCKNYFGNKIRYGMFCAGFGQGGVDACQGDSGSGLLQRPTNPNDPYILTGIVSWGVGCARPGYPGVYAKVSDFYEWIKTNVCNDPELDPSITWCTDSPPENTLMLRQNDCSQNAPCGSCEGECNNDHECVGNLECFKRSGNTPFDLIPGCVGTGVATRNYCYDPNLSRFANTSAQGRENKPGANNMRGSATRRAPTSGQRQDTPANTSSHNKNLHQNTQQTKSNNNGRRKRQNGGNN</sequence>
<accession>A0A9N8EUN2</accession>
<evidence type="ECO:0000256" key="2">
    <source>
        <dbReference type="ARBA" id="ARBA00023157"/>
    </source>
</evidence>
<dbReference type="GO" id="GO:0004252">
    <property type="term" value="F:serine-type endopeptidase activity"/>
    <property type="evidence" value="ECO:0007669"/>
    <property type="project" value="InterPro"/>
</dbReference>
<dbReference type="InterPro" id="IPR001314">
    <property type="entry name" value="Peptidase_S1A"/>
</dbReference>
<evidence type="ECO:0000256" key="4">
    <source>
        <dbReference type="SAM" id="SignalP"/>
    </source>
</evidence>
<evidence type="ECO:0000256" key="1">
    <source>
        <dbReference type="ARBA" id="ARBA00023026"/>
    </source>
</evidence>
<dbReference type="SMART" id="SM00020">
    <property type="entry name" value="Tryp_SPc"/>
    <property type="match status" value="1"/>
</dbReference>
<dbReference type="EMBL" id="CAICTM010001870">
    <property type="protein sequence ID" value="CAB9526695.1"/>
    <property type="molecule type" value="Genomic_DNA"/>
</dbReference>
<dbReference type="SUPFAM" id="SSF50494">
    <property type="entry name" value="Trypsin-like serine proteases"/>
    <property type="match status" value="1"/>
</dbReference>
<organism evidence="6 7">
    <name type="scientific">Seminavis robusta</name>
    <dbReference type="NCBI Taxonomy" id="568900"/>
    <lineage>
        <taxon>Eukaryota</taxon>
        <taxon>Sar</taxon>
        <taxon>Stramenopiles</taxon>
        <taxon>Ochrophyta</taxon>
        <taxon>Bacillariophyta</taxon>
        <taxon>Bacillariophyceae</taxon>
        <taxon>Bacillariophycidae</taxon>
        <taxon>Naviculales</taxon>
        <taxon>Naviculaceae</taxon>
        <taxon>Seminavis</taxon>
    </lineage>
</organism>
<gene>
    <name evidence="6" type="ORF">SEMRO_1872_G302770.1</name>
</gene>
<evidence type="ECO:0000259" key="5">
    <source>
        <dbReference type="PROSITE" id="PS50240"/>
    </source>
</evidence>
<dbReference type="PANTHER" id="PTHR24252">
    <property type="entry name" value="ACROSIN-RELATED"/>
    <property type="match status" value="1"/>
</dbReference>
<reference evidence="6" key="1">
    <citation type="submission" date="2020-06" db="EMBL/GenBank/DDBJ databases">
        <authorList>
            <consortium name="Plant Systems Biology data submission"/>
        </authorList>
    </citation>
    <scope>NUCLEOTIDE SEQUENCE</scope>
    <source>
        <strain evidence="6">D6</strain>
    </source>
</reference>
<keyword evidence="2" id="KW-1015">Disulfide bond</keyword>
<feature type="chain" id="PRO_5040349081" evidence="4">
    <location>
        <begin position="31"/>
        <end position="528"/>
    </location>
</feature>
<dbReference type="GO" id="GO:0006508">
    <property type="term" value="P:proteolysis"/>
    <property type="evidence" value="ECO:0007669"/>
    <property type="project" value="InterPro"/>
</dbReference>
<evidence type="ECO:0000313" key="6">
    <source>
        <dbReference type="EMBL" id="CAB9526695.1"/>
    </source>
</evidence>
<feature type="domain" description="Peptidase S1" evidence="5">
    <location>
        <begin position="132"/>
        <end position="373"/>
    </location>
</feature>
<name>A0A9N8EUN2_9STRA</name>
<dbReference type="PRINTS" id="PR00722">
    <property type="entry name" value="CHYMOTRYPSIN"/>
</dbReference>
<feature type="compositionally biased region" description="Polar residues" evidence="3">
    <location>
        <begin position="485"/>
        <end position="514"/>
    </location>
</feature>
<dbReference type="Proteomes" id="UP001153069">
    <property type="component" value="Unassembled WGS sequence"/>
</dbReference>
<keyword evidence="1" id="KW-0843">Virulence</keyword>
<dbReference type="PROSITE" id="PS50240">
    <property type="entry name" value="TRYPSIN_DOM"/>
    <property type="match status" value="1"/>
</dbReference>
<dbReference type="InterPro" id="IPR018114">
    <property type="entry name" value="TRYPSIN_HIS"/>
</dbReference>
<dbReference type="OrthoDB" id="48365at2759"/>
<dbReference type="InterPro" id="IPR001254">
    <property type="entry name" value="Trypsin_dom"/>
</dbReference>
<dbReference type="CDD" id="cd00190">
    <property type="entry name" value="Tryp_SPc"/>
    <property type="match status" value="1"/>
</dbReference>